<reference evidence="3 4" key="1">
    <citation type="submission" date="2019-06" db="EMBL/GenBank/DDBJ databases">
        <title>A chromosome-scale genome assembly of the European perch, Perca fluviatilis.</title>
        <authorList>
            <person name="Roques C."/>
            <person name="Zahm M."/>
            <person name="Cabau C."/>
            <person name="Klopp C."/>
            <person name="Bouchez O."/>
            <person name="Donnadieu C."/>
            <person name="Kuhl H."/>
            <person name="Gislard M."/>
            <person name="Guendouz S."/>
            <person name="Journot L."/>
            <person name="Haffray P."/>
            <person name="Bestin A."/>
            <person name="Morvezen R."/>
            <person name="Feron R."/>
            <person name="Wen M."/>
            <person name="Jouanno E."/>
            <person name="Herpin A."/>
            <person name="Schartl M."/>
            <person name="Postlethwait J."/>
            <person name="Schaerlinger B."/>
            <person name="Chardard D."/>
            <person name="Lecocq T."/>
            <person name="Poncet C."/>
            <person name="Jaffrelo L."/>
            <person name="Lampietro C."/>
            <person name="Guiguen Y."/>
        </authorList>
    </citation>
    <scope>NUCLEOTIDE SEQUENCE [LARGE SCALE GENOMIC DNA]</scope>
    <source>
        <tissue evidence="3">Blood</tissue>
    </source>
</reference>
<dbReference type="InterPro" id="IPR001368">
    <property type="entry name" value="TNFR/NGFR_Cys_rich_reg"/>
</dbReference>
<accession>A0A6A5DQC2</accession>
<feature type="compositionally biased region" description="Polar residues" evidence="1">
    <location>
        <begin position="207"/>
        <end position="218"/>
    </location>
</feature>
<dbReference type="GO" id="GO:0002244">
    <property type="term" value="P:hematopoietic progenitor cell differentiation"/>
    <property type="evidence" value="ECO:0007669"/>
    <property type="project" value="TreeGrafter"/>
</dbReference>
<comment type="caution">
    <text evidence="3">The sequence shown here is derived from an EMBL/GenBank/DDBJ whole genome shotgun (WGS) entry which is preliminary data.</text>
</comment>
<dbReference type="GO" id="GO:0030889">
    <property type="term" value="P:negative regulation of B cell proliferation"/>
    <property type="evidence" value="ECO:0007669"/>
    <property type="project" value="TreeGrafter"/>
</dbReference>
<dbReference type="SUPFAM" id="SSF57586">
    <property type="entry name" value="TNF receptor-like"/>
    <property type="match status" value="2"/>
</dbReference>
<dbReference type="PANTHER" id="PTHR15511">
    <property type="entry name" value="TUMOR NECROSIS FACTOR RECEPTOR SUPERFAMILY MEMBER 13B"/>
    <property type="match status" value="1"/>
</dbReference>
<evidence type="ECO:0000259" key="2">
    <source>
        <dbReference type="PROSITE" id="PS00652"/>
    </source>
</evidence>
<dbReference type="GO" id="GO:0001782">
    <property type="term" value="P:B cell homeostasis"/>
    <property type="evidence" value="ECO:0007669"/>
    <property type="project" value="TreeGrafter"/>
</dbReference>
<evidence type="ECO:0000256" key="1">
    <source>
        <dbReference type="SAM" id="MobiDB-lite"/>
    </source>
</evidence>
<dbReference type="EMBL" id="VHII01000021">
    <property type="protein sequence ID" value="KAF1374211.1"/>
    <property type="molecule type" value="Genomic_DNA"/>
</dbReference>
<dbReference type="InterPro" id="IPR022317">
    <property type="entry name" value="TNFR_13B"/>
</dbReference>
<dbReference type="Proteomes" id="UP000465112">
    <property type="component" value="Chromosome 21"/>
</dbReference>
<sequence>MGGHTFHTRGGEVPGQAESWYPNELPLLKHRSISLWSSNRGVPHRFFISPAGGSSGLMAGSCRGGQYWDGLLKGCIGCQTQCNKPHVIPKCTSYCESAHCKALLGHYYDRLLKICVRCAKICGSHPPECSQHCQKVSLPSTPRAPTPPVTTKKLLVEVTSHVPNSRGISGLTALEDSTILLYSLLGVCYSLAYNLGNSLLSEKRKPQTNNTAGPQGQDVSRKRRQRSKDFVTNSNRTRDREPSYDSIPTETCVCVHCFPDLKALGQGNDRPLRAPFSFYQQPFLHRGPVRAEENLHISGLEVLEEAAVG</sequence>
<proteinExistence type="predicted"/>
<evidence type="ECO:0000313" key="4">
    <source>
        <dbReference type="Proteomes" id="UP000465112"/>
    </source>
</evidence>
<dbReference type="GO" id="GO:0005886">
    <property type="term" value="C:plasma membrane"/>
    <property type="evidence" value="ECO:0007669"/>
    <property type="project" value="InterPro"/>
</dbReference>
<feature type="region of interest" description="Disordered" evidence="1">
    <location>
        <begin position="203"/>
        <end position="245"/>
    </location>
</feature>
<evidence type="ECO:0000313" key="3">
    <source>
        <dbReference type="EMBL" id="KAF1374211.1"/>
    </source>
</evidence>
<dbReference type="Pfam" id="PF09305">
    <property type="entry name" value="TACI-CRD2"/>
    <property type="match status" value="1"/>
</dbReference>
<dbReference type="AlphaFoldDB" id="A0A6A5DQC2"/>
<dbReference type="Gene3D" id="4.10.1290.10">
    <property type="entry name" value="Tumor necrosis factor receptor superfamily"/>
    <property type="match status" value="2"/>
</dbReference>
<organism evidence="3 4">
    <name type="scientific">Perca fluviatilis</name>
    <name type="common">European perch</name>
    <dbReference type="NCBI Taxonomy" id="8168"/>
    <lineage>
        <taxon>Eukaryota</taxon>
        <taxon>Metazoa</taxon>
        <taxon>Chordata</taxon>
        <taxon>Craniata</taxon>
        <taxon>Vertebrata</taxon>
        <taxon>Euteleostomi</taxon>
        <taxon>Actinopterygii</taxon>
        <taxon>Neopterygii</taxon>
        <taxon>Teleostei</taxon>
        <taxon>Neoteleostei</taxon>
        <taxon>Acanthomorphata</taxon>
        <taxon>Eupercaria</taxon>
        <taxon>Perciformes</taxon>
        <taxon>Percoidei</taxon>
        <taxon>Percidae</taxon>
        <taxon>Percinae</taxon>
        <taxon>Perca</taxon>
    </lineage>
</organism>
<dbReference type="PANTHER" id="PTHR15511:SF2">
    <property type="entry name" value="TUMOR NECROSIS FACTOR RECEPTOR SUPERFAMILY MEMBER 13B"/>
    <property type="match status" value="1"/>
</dbReference>
<keyword evidence="4" id="KW-1185">Reference proteome</keyword>
<dbReference type="PROSITE" id="PS00652">
    <property type="entry name" value="TNFR_NGFR_1"/>
    <property type="match status" value="1"/>
</dbReference>
<feature type="domain" description="TNFR-Cys" evidence="2">
    <location>
        <begin position="62"/>
        <end position="100"/>
    </location>
</feature>
<dbReference type="PRINTS" id="PR01963">
    <property type="entry name" value="TNFACTORR13B"/>
</dbReference>
<protein>
    <recommendedName>
        <fullName evidence="2">TNFR-Cys domain-containing protein</fullName>
    </recommendedName>
</protein>
<gene>
    <name evidence="3" type="ORF">PFLUV_G00247260</name>
</gene>
<dbReference type="InterPro" id="IPR015384">
    <property type="entry name" value="TACI_Cys-rich-dom"/>
</dbReference>
<name>A0A6A5DQC2_PERFL</name>